<evidence type="ECO:0000259" key="3">
    <source>
        <dbReference type="PROSITE" id="PS51123"/>
    </source>
</evidence>
<feature type="region of interest" description="Disordered" evidence="2">
    <location>
        <begin position="210"/>
        <end position="235"/>
    </location>
</feature>
<evidence type="ECO:0000313" key="4">
    <source>
        <dbReference type="EMBL" id="SFV75631.1"/>
    </source>
</evidence>
<dbReference type="InterPro" id="IPR036737">
    <property type="entry name" value="OmpA-like_sf"/>
</dbReference>
<organism evidence="4">
    <name type="scientific">hydrothermal vent metagenome</name>
    <dbReference type="NCBI Taxonomy" id="652676"/>
    <lineage>
        <taxon>unclassified sequences</taxon>
        <taxon>metagenomes</taxon>
        <taxon>ecological metagenomes</taxon>
    </lineage>
</organism>
<keyword evidence="1" id="KW-0732">Signal</keyword>
<dbReference type="EMBL" id="FPHP01000044">
    <property type="protein sequence ID" value="SFV75631.1"/>
    <property type="molecule type" value="Genomic_DNA"/>
</dbReference>
<accession>A0A1W1D4S2</accession>
<dbReference type="GO" id="GO:0007155">
    <property type="term" value="P:cell adhesion"/>
    <property type="evidence" value="ECO:0007669"/>
    <property type="project" value="InterPro"/>
</dbReference>
<dbReference type="InterPro" id="IPR050330">
    <property type="entry name" value="Bact_OuterMem_StrucFunc"/>
</dbReference>
<dbReference type="Pfam" id="PF00691">
    <property type="entry name" value="OmpA"/>
    <property type="match status" value="1"/>
</dbReference>
<evidence type="ECO:0000256" key="1">
    <source>
        <dbReference type="ARBA" id="ARBA00022729"/>
    </source>
</evidence>
<dbReference type="InterPro" id="IPR006665">
    <property type="entry name" value="OmpA-like"/>
</dbReference>
<sequence>MEKKLFFYSLLIATTLYAWSYDDEEDGSFSPSVHKTIGVRDFLFSNKANDSFFYENKFEKIIRFDMIVFVDDEVDDKSKEILYDAIQTIKRYQNSNKDIRVTIIGHTSAVTEDENEKCVESTSYAKAICNLFTSCLTKEDARKKSKEYADYIATIMHKNHIRKDKTIVEYQSGNDLAYSDSTQKGRDLSNRVMITLYVKSRNKAENIYTSRGRVKQRDRDKDGVQDTADECPNTPRDVKVDRYGCALEKEDDYINETAEELFKNDPFADDSSLQKKQDISQKDDDIYSDDSFQYSHPRRKVAIVEKDSDSDGVLDSQDRCAQTPFGVVVNENGCPIDSDDDGIFDYQDRCPDTPQGVNVDQYGCRVVSVVRKILPVHFKDGSRRMKYESYPLVKKFARYLKNHPTYRIDIIGHTDNRGDAYKNYKLSLARANALKEALIVEGVDASRLKAYGKGESEPIRSNRTPEGRAANRRIEIKIYK</sequence>
<dbReference type="AlphaFoldDB" id="A0A1W1D4S2"/>
<proteinExistence type="predicted"/>
<feature type="compositionally biased region" description="Basic and acidic residues" evidence="2">
    <location>
        <begin position="272"/>
        <end position="285"/>
    </location>
</feature>
<dbReference type="PANTHER" id="PTHR30329:SF21">
    <property type="entry name" value="LIPOPROTEIN YIAD-RELATED"/>
    <property type="match status" value="1"/>
</dbReference>
<dbReference type="SUPFAM" id="SSF103647">
    <property type="entry name" value="TSP type-3 repeat"/>
    <property type="match status" value="1"/>
</dbReference>
<dbReference type="PROSITE" id="PS51123">
    <property type="entry name" value="OMPA_2"/>
    <property type="match status" value="1"/>
</dbReference>
<protein>
    <submittedName>
        <fullName evidence="4">Outer membrane protein</fullName>
    </submittedName>
</protein>
<dbReference type="CDD" id="cd07185">
    <property type="entry name" value="OmpA_C-like"/>
    <property type="match status" value="1"/>
</dbReference>
<gene>
    <name evidence="4" type="ORF">MNB_SM-3-1046</name>
</gene>
<dbReference type="Pfam" id="PF02412">
    <property type="entry name" value="TSP_3"/>
    <property type="match status" value="2"/>
</dbReference>
<dbReference type="GO" id="GO:0005509">
    <property type="term" value="F:calcium ion binding"/>
    <property type="evidence" value="ECO:0007669"/>
    <property type="project" value="InterPro"/>
</dbReference>
<dbReference type="InterPro" id="IPR028974">
    <property type="entry name" value="TSP_type-3_rpt"/>
</dbReference>
<reference evidence="4" key="1">
    <citation type="submission" date="2016-10" db="EMBL/GenBank/DDBJ databases">
        <authorList>
            <person name="de Groot N.N."/>
        </authorList>
    </citation>
    <scope>NUCLEOTIDE SEQUENCE</scope>
</reference>
<feature type="region of interest" description="Disordered" evidence="2">
    <location>
        <begin position="265"/>
        <end position="291"/>
    </location>
</feature>
<name>A0A1W1D4S2_9ZZZZ</name>
<dbReference type="InterPro" id="IPR003367">
    <property type="entry name" value="Thrombospondin_3-like_rpt"/>
</dbReference>
<feature type="domain" description="OmpA-like" evidence="3">
    <location>
        <begin position="365"/>
        <end position="480"/>
    </location>
</feature>
<dbReference type="PANTHER" id="PTHR30329">
    <property type="entry name" value="STATOR ELEMENT OF FLAGELLAR MOTOR COMPLEX"/>
    <property type="match status" value="1"/>
</dbReference>
<dbReference type="Gene3D" id="3.30.1330.60">
    <property type="entry name" value="OmpA-like domain"/>
    <property type="match status" value="2"/>
</dbReference>
<feature type="compositionally biased region" description="Basic and acidic residues" evidence="2">
    <location>
        <begin position="215"/>
        <end position="224"/>
    </location>
</feature>
<evidence type="ECO:0000256" key="2">
    <source>
        <dbReference type="SAM" id="MobiDB-lite"/>
    </source>
</evidence>
<dbReference type="SUPFAM" id="SSF103088">
    <property type="entry name" value="OmpA-like"/>
    <property type="match status" value="1"/>
</dbReference>